<dbReference type="KEGG" id="btho:Btheta7330_01353"/>
<dbReference type="RefSeq" id="WP_062694700.1">
    <property type="nucleotide sequence ID" value="NZ_CAXSNJ010000017.1"/>
</dbReference>
<reference evidence="5 6" key="1">
    <citation type="journal article" date="2019" name="Nat. Med.">
        <title>A library of human gut bacterial isolates paired with longitudinal multiomics data enables mechanistic microbiome research.</title>
        <authorList>
            <person name="Poyet M."/>
            <person name="Groussin M."/>
            <person name="Gibbons S.M."/>
            <person name="Avila-Pacheco J."/>
            <person name="Jiang X."/>
            <person name="Kearney S.M."/>
            <person name="Perrotta A.R."/>
            <person name="Berdy B."/>
            <person name="Zhao S."/>
            <person name="Lieberman T.D."/>
            <person name="Swanson P.K."/>
            <person name="Smith M."/>
            <person name="Roesemann S."/>
            <person name="Alexander J.E."/>
            <person name="Rich S.A."/>
            <person name="Livny J."/>
            <person name="Vlamakis H."/>
            <person name="Clish C."/>
            <person name="Bullock K."/>
            <person name="Deik A."/>
            <person name="Scott J."/>
            <person name="Pierce K.A."/>
            <person name="Xavier R.J."/>
            <person name="Alm E.J."/>
        </authorList>
    </citation>
    <scope>NUCLEOTIDE SEQUENCE [LARGE SCALE GENOMIC DNA]</scope>
    <source>
        <strain evidence="5 6">BIOML-A162</strain>
    </source>
</reference>
<evidence type="ECO:0000313" key="6">
    <source>
        <dbReference type="Proteomes" id="UP000436858"/>
    </source>
</evidence>
<dbReference type="GO" id="GO:0003677">
    <property type="term" value="F:DNA binding"/>
    <property type="evidence" value="ECO:0007669"/>
    <property type="project" value="UniProtKB-UniRule"/>
</dbReference>
<dbReference type="InterPro" id="IPR002104">
    <property type="entry name" value="Integrase_catalytic"/>
</dbReference>
<dbReference type="InterPro" id="IPR050090">
    <property type="entry name" value="Tyrosine_recombinase_XerCD"/>
</dbReference>
<dbReference type="PROSITE" id="PS51900">
    <property type="entry name" value="CB"/>
    <property type="match status" value="1"/>
</dbReference>
<dbReference type="Gene3D" id="1.10.150.130">
    <property type="match status" value="1"/>
</dbReference>
<dbReference type="InterPro" id="IPR013762">
    <property type="entry name" value="Integrase-like_cat_sf"/>
</dbReference>
<comment type="similarity">
    <text evidence="1">Belongs to the 'phage' integrase family.</text>
</comment>
<dbReference type="PROSITE" id="PS51898">
    <property type="entry name" value="TYR_RECOMBINASE"/>
    <property type="match status" value="1"/>
</dbReference>
<dbReference type="AlphaFoldDB" id="A0A0P0FL03"/>
<keyword evidence="2" id="KW-0229">DNA integration</keyword>
<evidence type="ECO:0000256" key="2">
    <source>
        <dbReference type="ARBA" id="ARBA00022908"/>
    </source>
</evidence>
<proteinExistence type="inferred from homology"/>
<sequence length="455" mass="53298">MIEINHSCRAFLNNKGQVVIRVRWNNRKDEVGFSVGCNADPDKWDKENQRARYNTTHKVGGKTVVARDINNRISQFLECIEESFTEYSLNSQLPTKSELKELVNEKLGRIKEEVVLDNPIEREKSFREIFNEFLEVCSTERSWSESVHHKYVQAWNHLNSCDPNISLATLDKNKMTELKKWYVKNGYRNRTTVKQFRILKSFLRWIDANGYPVEQGVLSYKVNLTVTKKEVTFLKYKELLHFASFQFPKSKEYLDRARDMFCFMAFTSLRYSDLSALKRAHISNGNIEMYTQKTNDRITVPIIENAQKIIDKYSWYHSKNGTIFPVASNQKLNDYLKEAAELAGLDREIVETYFIGTQRHEEIHKFYETISCHDGRRTFVCCSLALGISPTVVMSCTGHADYESMKPYIEVADETQKMQMEKWNTHQYKSDIIEKLDKMNPTQLKELCEHIRSIA</sequence>
<protein>
    <submittedName>
        <fullName evidence="5">Site-specific integrase</fullName>
    </submittedName>
</protein>
<organism evidence="5 6">
    <name type="scientific">Bacteroides thetaiotaomicron</name>
    <dbReference type="NCBI Taxonomy" id="818"/>
    <lineage>
        <taxon>Bacteria</taxon>
        <taxon>Pseudomonadati</taxon>
        <taxon>Bacteroidota</taxon>
        <taxon>Bacteroidia</taxon>
        <taxon>Bacteroidales</taxon>
        <taxon>Bacteroidaceae</taxon>
        <taxon>Bacteroides</taxon>
    </lineage>
</organism>
<dbReference type="InterPro" id="IPR010998">
    <property type="entry name" value="Integrase_recombinase_N"/>
</dbReference>
<dbReference type="GO" id="GO:0006310">
    <property type="term" value="P:DNA recombination"/>
    <property type="evidence" value="ECO:0007669"/>
    <property type="project" value="UniProtKB-KW"/>
</dbReference>
<dbReference type="CDD" id="cd01185">
    <property type="entry name" value="INTN1_C_like"/>
    <property type="match status" value="1"/>
</dbReference>
<evidence type="ECO:0000313" key="5">
    <source>
        <dbReference type="EMBL" id="KAB4474952.1"/>
    </source>
</evidence>
<dbReference type="Proteomes" id="UP000436858">
    <property type="component" value="Unassembled WGS sequence"/>
</dbReference>
<accession>A0A0P0FL03</accession>
<evidence type="ECO:0000256" key="4">
    <source>
        <dbReference type="ARBA" id="ARBA00023172"/>
    </source>
</evidence>
<dbReference type="Pfam" id="PF00589">
    <property type="entry name" value="Phage_integrase"/>
    <property type="match status" value="1"/>
</dbReference>
<dbReference type="Gene3D" id="1.10.443.10">
    <property type="entry name" value="Intergrase catalytic core"/>
    <property type="match status" value="1"/>
</dbReference>
<gene>
    <name evidence="5" type="ORF">GAN91_22705</name>
</gene>
<dbReference type="GO" id="GO:0015074">
    <property type="term" value="P:DNA integration"/>
    <property type="evidence" value="ECO:0007669"/>
    <property type="project" value="UniProtKB-KW"/>
</dbReference>
<dbReference type="InterPro" id="IPR011010">
    <property type="entry name" value="DNA_brk_join_enz"/>
</dbReference>
<keyword evidence="3" id="KW-0238">DNA-binding</keyword>
<name>A0A0P0FL03_BACT4</name>
<evidence type="ECO:0000256" key="3">
    <source>
        <dbReference type="ARBA" id="ARBA00023125"/>
    </source>
</evidence>
<dbReference type="PANTHER" id="PTHR30349:SF64">
    <property type="entry name" value="PROPHAGE INTEGRASE INTD-RELATED"/>
    <property type="match status" value="1"/>
</dbReference>
<dbReference type="SUPFAM" id="SSF56349">
    <property type="entry name" value="DNA breaking-rejoining enzymes"/>
    <property type="match status" value="1"/>
</dbReference>
<comment type="caution">
    <text evidence="5">The sequence shown here is derived from an EMBL/GenBank/DDBJ whole genome shotgun (WGS) entry which is preliminary data.</text>
</comment>
<dbReference type="InterPro" id="IPR044068">
    <property type="entry name" value="CB"/>
</dbReference>
<evidence type="ECO:0000256" key="1">
    <source>
        <dbReference type="ARBA" id="ARBA00008857"/>
    </source>
</evidence>
<dbReference type="PANTHER" id="PTHR30349">
    <property type="entry name" value="PHAGE INTEGRASE-RELATED"/>
    <property type="match status" value="1"/>
</dbReference>
<keyword evidence="4" id="KW-0233">DNA recombination</keyword>
<dbReference type="EMBL" id="WCRY01000029">
    <property type="protein sequence ID" value="KAB4474952.1"/>
    <property type="molecule type" value="Genomic_DNA"/>
</dbReference>